<comment type="caution">
    <text evidence="6">The sequence shown here is derived from an EMBL/GenBank/DDBJ whole genome shotgun (WGS) entry which is preliminary data.</text>
</comment>
<dbReference type="InterPro" id="IPR018077">
    <property type="entry name" value="Glyco_hydro_fam25_subgr"/>
</dbReference>
<dbReference type="GO" id="GO:0009253">
    <property type="term" value="P:peptidoglycan catabolic process"/>
    <property type="evidence" value="ECO:0007669"/>
    <property type="project" value="InterPro"/>
</dbReference>
<dbReference type="Proteomes" id="UP000435910">
    <property type="component" value="Unassembled WGS sequence"/>
</dbReference>
<evidence type="ECO:0000256" key="3">
    <source>
        <dbReference type="ARBA" id="ARBA00023295"/>
    </source>
</evidence>
<organism evidence="6 7">
    <name type="scientific">Bacillus licheniformis</name>
    <dbReference type="NCBI Taxonomy" id="1402"/>
    <lineage>
        <taxon>Bacteria</taxon>
        <taxon>Bacillati</taxon>
        <taxon>Bacillota</taxon>
        <taxon>Bacilli</taxon>
        <taxon>Bacillales</taxon>
        <taxon>Bacillaceae</taxon>
        <taxon>Bacillus</taxon>
    </lineage>
</organism>
<evidence type="ECO:0000259" key="5">
    <source>
        <dbReference type="PROSITE" id="PS51782"/>
    </source>
</evidence>
<evidence type="ECO:0000256" key="1">
    <source>
        <dbReference type="ARBA" id="ARBA00010646"/>
    </source>
</evidence>
<comment type="similarity">
    <text evidence="1 4">Belongs to the glycosyl hydrolase 25 family.</text>
</comment>
<dbReference type="Gene3D" id="3.10.350.10">
    <property type="entry name" value="LysM domain"/>
    <property type="match status" value="2"/>
</dbReference>
<dbReference type="SUPFAM" id="SSF51445">
    <property type="entry name" value="(Trans)glycosidases"/>
    <property type="match status" value="1"/>
</dbReference>
<reference evidence="6 7" key="1">
    <citation type="submission" date="2019-06" db="EMBL/GenBank/DDBJ databases">
        <title>Genome sequence analysis of &gt;100 Bacillus licheniformis strains suggests intrinsic resistance to this species.</title>
        <authorList>
            <person name="Wels M."/>
            <person name="Siezen R.J."/>
            <person name="Johansen E."/>
            <person name="Stuer-Lauridsen B."/>
            <person name="Bjerre K."/>
            <person name="Nielsen B.K.K."/>
        </authorList>
    </citation>
    <scope>NUCLEOTIDE SEQUENCE [LARGE SCALE GENOMIC DNA]</scope>
    <source>
        <strain evidence="6 7">BAC-16736</strain>
    </source>
</reference>
<dbReference type="EC" id="3.2.1.17" evidence="4"/>
<evidence type="ECO:0000313" key="7">
    <source>
        <dbReference type="Proteomes" id="UP000435910"/>
    </source>
</evidence>
<dbReference type="SMART" id="SM00257">
    <property type="entry name" value="LysM"/>
    <property type="match status" value="2"/>
</dbReference>
<evidence type="ECO:0000256" key="2">
    <source>
        <dbReference type="ARBA" id="ARBA00022801"/>
    </source>
</evidence>
<dbReference type="InterPro" id="IPR036779">
    <property type="entry name" value="LysM_dom_sf"/>
</dbReference>
<protein>
    <recommendedName>
        <fullName evidence="4">Lysozyme</fullName>
        <ecNumber evidence="4">3.2.1.17</ecNumber>
    </recommendedName>
</protein>
<keyword evidence="2 4" id="KW-0378">Hydrolase</keyword>
<dbReference type="InterPro" id="IPR002053">
    <property type="entry name" value="Glyco_hydro_25"/>
</dbReference>
<accession>A0A8B5YGE9</accession>
<name>A0A8B5YGE9_BACLI</name>
<evidence type="ECO:0000313" key="6">
    <source>
        <dbReference type="EMBL" id="TWL31844.1"/>
    </source>
</evidence>
<sequence length="317" mass="34887">MGIKGIDVSHWQGNINWKKVAGDGIKFAFIKATEGTTLQDNKFETNVSGANAVGIKTGAYHFARFGSKSEALAEARFFLSVANKVDLTYPLVLDLEVNQRNVSKSVLTDAAVAFLREVEKAGYFAMIYSGKSFLENCLDESKLKPFALWVARYNNTLGRHADIWQYSDCGRVAGISGNVDMNICYRDGLRAQVAVTTEKAATVKPVSNKKPVKTETVYTVKKGDTLSEIAQKNNTTVKALQNLNNIKDANKIYVGQKLKISGSPSTASNKKQYYTIKSGDTLSGISKRFNTSIKTLQAWNGIKNANKIYAGQKIRVR</sequence>
<keyword evidence="3 4" id="KW-0326">Glycosidase</keyword>
<dbReference type="GO" id="GO:0016052">
    <property type="term" value="P:carbohydrate catabolic process"/>
    <property type="evidence" value="ECO:0007669"/>
    <property type="project" value="TreeGrafter"/>
</dbReference>
<comment type="catalytic activity">
    <reaction evidence="4">
        <text>Hydrolysis of (1-&gt;4)-beta-linkages between N-acetylmuramic acid and N-acetyl-D-glucosamine residues in a peptidoglycan and between N-acetyl-D-glucosamine residues in chitodextrins.</text>
        <dbReference type="EC" id="3.2.1.17"/>
    </reaction>
</comment>
<proteinExistence type="inferred from homology"/>
<dbReference type="Pfam" id="PF01183">
    <property type="entry name" value="Glyco_hydro_25"/>
    <property type="match status" value="1"/>
</dbReference>
<feature type="domain" description="LysM" evidence="5">
    <location>
        <begin position="216"/>
        <end position="260"/>
    </location>
</feature>
<dbReference type="EMBL" id="NILC01000010">
    <property type="protein sequence ID" value="TWL31844.1"/>
    <property type="molecule type" value="Genomic_DNA"/>
</dbReference>
<evidence type="ECO:0000256" key="4">
    <source>
        <dbReference type="RuleBase" id="RU361176"/>
    </source>
</evidence>
<dbReference type="InterPro" id="IPR018392">
    <property type="entry name" value="LysM"/>
</dbReference>
<dbReference type="Gene3D" id="3.20.20.80">
    <property type="entry name" value="Glycosidases"/>
    <property type="match status" value="1"/>
</dbReference>
<dbReference type="PROSITE" id="PS51782">
    <property type="entry name" value="LYSM"/>
    <property type="match status" value="2"/>
</dbReference>
<dbReference type="PROSITE" id="PS00953">
    <property type="entry name" value="GLYCOSYL_HYDROL_F25_1"/>
    <property type="match status" value="1"/>
</dbReference>
<dbReference type="CDD" id="cd00118">
    <property type="entry name" value="LysM"/>
    <property type="match status" value="2"/>
</dbReference>
<dbReference type="PANTHER" id="PTHR34135:SF2">
    <property type="entry name" value="LYSOZYME"/>
    <property type="match status" value="1"/>
</dbReference>
<dbReference type="Pfam" id="PF01476">
    <property type="entry name" value="LysM"/>
    <property type="match status" value="2"/>
</dbReference>
<dbReference type="InterPro" id="IPR017853">
    <property type="entry name" value="GH"/>
</dbReference>
<dbReference type="GO" id="GO:0016998">
    <property type="term" value="P:cell wall macromolecule catabolic process"/>
    <property type="evidence" value="ECO:0007669"/>
    <property type="project" value="InterPro"/>
</dbReference>
<dbReference type="SUPFAM" id="SSF54106">
    <property type="entry name" value="LysM domain"/>
    <property type="match status" value="2"/>
</dbReference>
<dbReference type="SMART" id="SM00641">
    <property type="entry name" value="Glyco_25"/>
    <property type="match status" value="1"/>
</dbReference>
<dbReference type="InterPro" id="IPR008270">
    <property type="entry name" value="Glyco_hydro_25_AS"/>
</dbReference>
<feature type="domain" description="LysM" evidence="5">
    <location>
        <begin position="272"/>
        <end position="316"/>
    </location>
</feature>
<dbReference type="CDD" id="cd06414">
    <property type="entry name" value="GH25_LytC-like"/>
    <property type="match status" value="1"/>
</dbReference>
<dbReference type="PANTHER" id="PTHR34135">
    <property type="entry name" value="LYSOZYME"/>
    <property type="match status" value="1"/>
</dbReference>
<dbReference type="PROSITE" id="PS51904">
    <property type="entry name" value="GLYCOSYL_HYDROL_F25_2"/>
    <property type="match status" value="1"/>
</dbReference>
<dbReference type="GO" id="GO:0003796">
    <property type="term" value="F:lysozyme activity"/>
    <property type="evidence" value="ECO:0007669"/>
    <property type="project" value="UniProtKB-EC"/>
</dbReference>
<gene>
    <name evidence="6" type="ORF">CHCC16736_1012</name>
</gene>
<dbReference type="RefSeq" id="WP_061565932.1">
    <property type="nucleotide sequence ID" value="NZ_CAMFKN010000001.1"/>
</dbReference>
<dbReference type="AlphaFoldDB" id="A0A8B5YGE9"/>